<sequence>MIDALVAWILTIDWRDTMFGFAFYYPIFMAWMWIIGGLWFYLRRERGKDTTPRLEELGANAPPVSIVIPCHDEAAQVEQTIAYALATRYPHFDVIAVNDGSQDDTGAILDRLAADNERLRVIHFAANQGKAVALRAGTLAARSDYLVTIDGDALLHPYAVYWMMRHLTGGPRVGAVTGNPRILNRSTLLGKIQVGEFSSIIGLIKRAQRTYGRIFTVSGVVTGFNRAALDSVGYWHADMVTEDIDISWRLQMDHWDIRFEPEALCYIYMPETLKGLWQQRLRWAQGGVEVMMRYGRSLFAWRQRRFWGVAIEYFTSLIWAYVMLAIAVLFCLGPFVSLPQEWQVHTLLPQWNGLLLGATCLLQFLVSLVIDQRYERTGFLRHYFWVIWYPLLYWTLSTLTAVVAVPKGLCGARCQRARWRSPDRGIQAGREE</sequence>
<feature type="transmembrane region" description="Helical" evidence="10">
    <location>
        <begin position="382"/>
        <end position="405"/>
    </location>
</feature>
<evidence type="ECO:0000313" key="11">
    <source>
        <dbReference type="EMBL" id="MFC4538019.1"/>
    </source>
</evidence>
<keyword evidence="4 10" id="KW-0328">Glycosyltransferase</keyword>
<evidence type="ECO:0000256" key="5">
    <source>
        <dbReference type="ARBA" id="ARBA00022679"/>
    </source>
</evidence>
<comment type="caution">
    <text evidence="11">The sequence shown here is derived from an EMBL/GenBank/DDBJ whole genome shotgun (WGS) entry which is preliminary data.</text>
</comment>
<keyword evidence="12" id="KW-1185">Reference proteome</keyword>
<dbReference type="Proteomes" id="UP001596030">
    <property type="component" value="Unassembled WGS sequence"/>
</dbReference>
<evidence type="ECO:0000313" key="12">
    <source>
        <dbReference type="Proteomes" id="UP001596030"/>
    </source>
</evidence>
<evidence type="ECO:0000256" key="4">
    <source>
        <dbReference type="ARBA" id="ARBA00022676"/>
    </source>
</evidence>
<dbReference type="Pfam" id="PF13641">
    <property type="entry name" value="Glyco_tranf_2_3"/>
    <property type="match status" value="1"/>
</dbReference>
<keyword evidence="8 10" id="KW-0472">Membrane</keyword>
<protein>
    <recommendedName>
        <fullName evidence="9 10">Poly-beta-1,6-N-acetyl-D-glucosamine synthase</fullName>
        <shortName evidence="10">Poly-beta-1,6-GlcNAc synthase</shortName>
        <ecNumber evidence="10">2.4.1.-</ecNumber>
    </recommendedName>
</protein>
<dbReference type="EMBL" id="JBHSEU010000009">
    <property type="protein sequence ID" value="MFC4538019.1"/>
    <property type="molecule type" value="Genomic_DNA"/>
</dbReference>
<evidence type="ECO:0000256" key="9">
    <source>
        <dbReference type="NCBIfam" id="TIGR03937"/>
    </source>
</evidence>
<organism evidence="11 12">
    <name type="scientific">Chromohalobacter sarecensis</name>
    <dbReference type="NCBI Taxonomy" id="245294"/>
    <lineage>
        <taxon>Bacteria</taxon>
        <taxon>Pseudomonadati</taxon>
        <taxon>Pseudomonadota</taxon>
        <taxon>Gammaproteobacteria</taxon>
        <taxon>Oceanospirillales</taxon>
        <taxon>Halomonadaceae</taxon>
        <taxon>Chromohalobacter</taxon>
    </lineage>
</organism>
<dbReference type="NCBIfam" id="TIGR03937">
    <property type="entry name" value="PgaC_IcaA"/>
    <property type="match status" value="1"/>
</dbReference>
<proteinExistence type="inferred from homology"/>
<dbReference type="InterPro" id="IPR023853">
    <property type="entry name" value="PGA_PgaC/IcaA"/>
</dbReference>
<evidence type="ECO:0000256" key="3">
    <source>
        <dbReference type="ARBA" id="ARBA00022475"/>
    </source>
</evidence>
<keyword evidence="5 10" id="KW-0808">Transferase</keyword>
<accession>A0ABV9CY32</accession>
<dbReference type="PANTHER" id="PTHR43630">
    <property type="entry name" value="POLY-BETA-1,6-N-ACETYL-D-GLUCOSAMINE SYNTHASE"/>
    <property type="match status" value="1"/>
</dbReference>
<feature type="transmembrane region" description="Helical" evidence="10">
    <location>
        <begin position="350"/>
        <end position="370"/>
    </location>
</feature>
<reference evidence="12" key="1">
    <citation type="journal article" date="2019" name="Int. J. Syst. Evol. Microbiol.">
        <title>The Global Catalogue of Microorganisms (GCM) 10K type strain sequencing project: providing services to taxonomists for standard genome sequencing and annotation.</title>
        <authorList>
            <consortium name="The Broad Institute Genomics Platform"/>
            <consortium name="The Broad Institute Genome Sequencing Center for Infectious Disease"/>
            <person name="Wu L."/>
            <person name="Ma J."/>
        </authorList>
    </citation>
    <scope>NUCLEOTIDE SEQUENCE [LARGE SCALE GENOMIC DNA]</scope>
    <source>
        <strain evidence="12">CGMCC 1.12121</strain>
    </source>
</reference>
<evidence type="ECO:0000256" key="10">
    <source>
        <dbReference type="RuleBase" id="RU364028"/>
    </source>
</evidence>
<dbReference type="Gene3D" id="3.90.550.10">
    <property type="entry name" value="Spore Coat Polysaccharide Biosynthesis Protein SpsA, Chain A"/>
    <property type="match status" value="1"/>
</dbReference>
<evidence type="ECO:0000256" key="2">
    <source>
        <dbReference type="ARBA" id="ARBA00006739"/>
    </source>
</evidence>
<gene>
    <name evidence="11" type="primary">pgaC</name>
    <name evidence="11" type="ORF">ACFO0U_04375</name>
</gene>
<keyword evidence="6 10" id="KW-0812">Transmembrane</keyword>
<evidence type="ECO:0000256" key="7">
    <source>
        <dbReference type="ARBA" id="ARBA00022989"/>
    </source>
</evidence>
<evidence type="ECO:0000256" key="8">
    <source>
        <dbReference type="ARBA" id="ARBA00023136"/>
    </source>
</evidence>
<evidence type="ECO:0000256" key="6">
    <source>
        <dbReference type="ARBA" id="ARBA00022692"/>
    </source>
</evidence>
<dbReference type="PANTHER" id="PTHR43630:SF1">
    <property type="entry name" value="POLY-BETA-1,6-N-ACETYL-D-GLUCOSAMINE SYNTHASE"/>
    <property type="match status" value="1"/>
</dbReference>
<dbReference type="RefSeq" id="WP_246976075.1">
    <property type="nucleotide sequence ID" value="NZ_JAKGAN010000010.1"/>
</dbReference>
<comment type="subcellular location">
    <subcellularLocation>
        <location evidence="1 10">Cell membrane</location>
        <topology evidence="1 10">Multi-pass membrane protein</topology>
    </subcellularLocation>
</comment>
<comment type="similarity">
    <text evidence="2 10">Belongs to the glycosyltransferase 2 family.</text>
</comment>
<dbReference type="EC" id="2.4.1.-" evidence="10"/>
<feature type="transmembrane region" description="Helical" evidence="10">
    <location>
        <begin position="23"/>
        <end position="42"/>
    </location>
</feature>
<evidence type="ECO:0000256" key="1">
    <source>
        <dbReference type="ARBA" id="ARBA00004651"/>
    </source>
</evidence>
<dbReference type="CDD" id="cd06423">
    <property type="entry name" value="CESA_like"/>
    <property type="match status" value="1"/>
</dbReference>
<dbReference type="InterPro" id="IPR029044">
    <property type="entry name" value="Nucleotide-diphossugar_trans"/>
</dbReference>
<dbReference type="SUPFAM" id="SSF53448">
    <property type="entry name" value="Nucleotide-diphospho-sugar transferases"/>
    <property type="match status" value="1"/>
</dbReference>
<name>A0ABV9CY32_9GAMM</name>
<keyword evidence="7 10" id="KW-1133">Transmembrane helix</keyword>
<keyword evidence="3 10" id="KW-1003">Cell membrane</keyword>
<feature type="transmembrane region" description="Helical" evidence="10">
    <location>
        <begin position="306"/>
        <end position="330"/>
    </location>
</feature>